<evidence type="ECO:0000256" key="1">
    <source>
        <dbReference type="ARBA" id="ARBA00023002"/>
    </source>
</evidence>
<dbReference type="SUPFAM" id="SSF53720">
    <property type="entry name" value="ALDH-like"/>
    <property type="match status" value="1"/>
</dbReference>
<dbReference type="InterPro" id="IPR016162">
    <property type="entry name" value="Ald_DH_N"/>
</dbReference>
<keyword evidence="1" id="KW-0560">Oxidoreductase</keyword>
<sequence length="124" mass="12733">LAESADEVDELVVYFRSAGEDATRLAGAAPPSVSPDRRALLRRVPLGVVGVVVPWNWPYTMAAELVAPALAAGNTVVWVPAPSTSACSLLLAEVVSEADWPPGVLNVVAGDGPEVGDAVVGHPL</sequence>
<feature type="non-terminal residue" evidence="3">
    <location>
        <position position="124"/>
    </location>
</feature>
<dbReference type="Pfam" id="PF00171">
    <property type="entry name" value="Aldedh"/>
    <property type="match status" value="1"/>
</dbReference>
<keyword evidence="4" id="KW-1185">Reference proteome</keyword>
<reference evidence="3 4" key="1">
    <citation type="submission" date="2019-11" db="EMBL/GenBank/DDBJ databases">
        <title>Acidiferrimicrobium australis gen. nov., sp. nov., an acidophilic and obligately heterotrophic, member of the Actinobacteria that catalyses dissimilatory oxido- reduction of iron isolated from metal-rich acidic water in Chile.</title>
        <authorList>
            <person name="Gonzalez D."/>
            <person name="Huber K."/>
            <person name="Hedrich S."/>
            <person name="Rojas-Villalobos C."/>
            <person name="Quatrini R."/>
            <person name="Dinamarca M.A."/>
            <person name="Schwarz A."/>
            <person name="Canales C."/>
            <person name="Nancucheo I."/>
        </authorList>
    </citation>
    <scope>NUCLEOTIDE SEQUENCE [LARGE SCALE GENOMIC DNA]</scope>
    <source>
        <strain evidence="3 4">USS-CCA1</strain>
    </source>
</reference>
<evidence type="ECO:0000313" key="4">
    <source>
        <dbReference type="Proteomes" id="UP000437736"/>
    </source>
</evidence>
<dbReference type="Gene3D" id="3.40.605.10">
    <property type="entry name" value="Aldehyde Dehydrogenase, Chain A, domain 1"/>
    <property type="match status" value="1"/>
</dbReference>
<proteinExistence type="predicted"/>
<feature type="domain" description="Aldehyde dehydrogenase" evidence="2">
    <location>
        <begin position="2"/>
        <end position="123"/>
    </location>
</feature>
<evidence type="ECO:0000313" key="3">
    <source>
        <dbReference type="EMBL" id="MST34809.1"/>
    </source>
</evidence>
<dbReference type="InterPro" id="IPR050740">
    <property type="entry name" value="Aldehyde_DH_Superfamily"/>
</dbReference>
<gene>
    <name evidence="3" type="ORF">GHK86_19035</name>
</gene>
<organism evidence="3 4">
    <name type="scientific">Acidiferrimicrobium australe</name>
    <dbReference type="NCBI Taxonomy" id="2664430"/>
    <lineage>
        <taxon>Bacteria</taxon>
        <taxon>Bacillati</taxon>
        <taxon>Actinomycetota</taxon>
        <taxon>Acidimicrobiia</taxon>
        <taxon>Acidimicrobiales</taxon>
        <taxon>Acidimicrobiaceae</taxon>
        <taxon>Acidiferrimicrobium</taxon>
    </lineage>
</organism>
<dbReference type="Proteomes" id="UP000437736">
    <property type="component" value="Unassembled WGS sequence"/>
</dbReference>
<evidence type="ECO:0000259" key="2">
    <source>
        <dbReference type="Pfam" id="PF00171"/>
    </source>
</evidence>
<dbReference type="InterPro" id="IPR015590">
    <property type="entry name" value="Aldehyde_DH_dom"/>
</dbReference>
<dbReference type="PANTHER" id="PTHR43353:SF5">
    <property type="entry name" value="SUCCINATE-SEMIALDEHYDE DEHYDROGENASE, MITOCHONDRIAL"/>
    <property type="match status" value="1"/>
</dbReference>
<comment type="caution">
    <text evidence="3">The sequence shown here is derived from an EMBL/GenBank/DDBJ whole genome shotgun (WGS) entry which is preliminary data.</text>
</comment>
<dbReference type="PANTHER" id="PTHR43353">
    <property type="entry name" value="SUCCINATE-SEMIALDEHYDE DEHYDROGENASE, MITOCHONDRIAL"/>
    <property type="match status" value="1"/>
</dbReference>
<feature type="non-terminal residue" evidence="3">
    <location>
        <position position="1"/>
    </location>
</feature>
<protein>
    <submittedName>
        <fullName evidence="3">Aldehyde dehydrogenase family protein</fullName>
    </submittedName>
</protein>
<dbReference type="InterPro" id="IPR016161">
    <property type="entry name" value="Ald_DH/histidinol_DH"/>
</dbReference>
<name>A0ABW9QZC2_9ACTN</name>
<dbReference type="EMBL" id="WJHE01001228">
    <property type="protein sequence ID" value="MST34809.1"/>
    <property type="molecule type" value="Genomic_DNA"/>
</dbReference>
<accession>A0ABW9QZC2</accession>